<reference evidence="2" key="1">
    <citation type="submission" date="2023-02" db="EMBL/GenBank/DDBJ databases">
        <title>Nocardiopsis ansamitocini NBRC 112285.</title>
        <authorList>
            <person name="Ichikawa N."/>
            <person name="Sato H."/>
            <person name="Tonouchi N."/>
        </authorList>
    </citation>
    <scope>NUCLEOTIDE SEQUENCE</scope>
    <source>
        <strain evidence="2">NBRC 112285</strain>
    </source>
</reference>
<accession>A0A9W6PAE1</accession>
<dbReference type="Proteomes" id="UP001165092">
    <property type="component" value="Unassembled WGS sequence"/>
</dbReference>
<sequence length="116" mass="11936">MRKSLFSLVAGAALVAGTFAGPSSAAAADEVGAAATWPQNCTYKQHKNQYGSVGTRANCKSGGGQYRAAVICTPIKGGVGVTRLAPVWRKPGSGYSYVYCPPETVYSSSGVEKRAG</sequence>
<dbReference type="AlphaFoldDB" id="A0A9W6PAE1"/>
<feature type="signal peptide" evidence="1">
    <location>
        <begin position="1"/>
        <end position="27"/>
    </location>
</feature>
<keyword evidence="1" id="KW-0732">Signal</keyword>
<feature type="chain" id="PRO_5040931802" description="Secreted protein" evidence="1">
    <location>
        <begin position="28"/>
        <end position="116"/>
    </location>
</feature>
<evidence type="ECO:0000313" key="3">
    <source>
        <dbReference type="Proteomes" id="UP001165092"/>
    </source>
</evidence>
<protein>
    <recommendedName>
        <fullName evidence="4">Secreted protein</fullName>
    </recommendedName>
</protein>
<dbReference type="EMBL" id="BSQG01000010">
    <property type="protein sequence ID" value="GLU49959.1"/>
    <property type="molecule type" value="Genomic_DNA"/>
</dbReference>
<gene>
    <name evidence="2" type="ORF">Nans01_43100</name>
</gene>
<evidence type="ECO:0000256" key="1">
    <source>
        <dbReference type="SAM" id="SignalP"/>
    </source>
</evidence>
<dbReference type="RefSeq" id="WP_285761498.1">
    <property type="nucleotide sequence ID" value="NZ_BSQG01000010.1"/>
</dbReference>
<organism evidence="2 3">
    <name type="scientific">Nocardiopsis ansamitocini</name>
    <dbReference type="NCBI Taxonomy" id="1670832"/>
    <lineage>
        <taxon>Bacteria</taxon>
        <taxon>Bacillati</taxon>
        <taxon>Actinomycetota</taxon>
        <taxon>Actinomycetes</taxon>
        <taxon>Streptosporangiales</taxon>
        <taxon>Nocardiopsidaceae</taxon>
        <taxon>Nocardiopsis</taxon>
    </lineage>
</organism>
<comment type="caution">
    <text evidence="2">The sequence shown here is derived from an EMBL/GenBank/DDBJ whole genome shotgun (WGS) entry which is preliminary data.</text>
</comment>
<keyword evidence="3" id="KW-1185">Reference proteome</keyword>
<name>A0A9W6PAE1_9ACTN</name>
<evidence type="ECO:0000313" key="2">
    <source>
        <dbReference type="EMBL" id="GLU49959.1"/>
    </source>
</evidence>
<evidence type="ECO:0008006" key="4">
    <source>
        <dbReference type="Google" id="ProtNLM"/>
    </source>
</evidence>
<proteinExistence type="predicted"/>